<dbReference type="Pfam" id="PF07136">
    <property type="entry name" value="DUF1385"/>
    <property type="match status" value="1"/>
</dbReference>
<feature type="transmembrane region" description="Helical" evidence="1">
    <location>
        <begin position="104"/>
        <end position="128"/>
    </location>
</feature>
<dbReference type="EMBL" id="FOHN01000003">
    <property type="protein sequence ID" value="SES76866.1"/>
    <property type="molecule type" value="Genomic_DNA"/>
</dbReference>
<dbReference type="PANTHER" id="PTHR42867">
    <property type="entry name" value="MEMBRANE PROTEIN-RELATED"/>
    <property type="match status" value="1"/>
</dbReference>
<evidence type="ECO:0000313" key="2">
    <source>
        <dbReference type="EMBL" id="SES76866.1"/>
    </source>
</evidence>
<name>A0A1H9Z611_9FIRM</name>
<organism evidence="2 3">
    <name type="scientific">[Clostridium] polysaccharolyticum</name>
    <dbReference type="NCBI Taxonomy" id="29364"/>
    <lineage>
        <taxon>Bacteria</taxon>
        <taxon>Bacillati</taxon>
        <taxon>Bacillota</taxon>
        <taxon>Clostridia</taxon>
        <taxon>Lachnospirales</taxon>
        <taxon>Lachnospiraceae</taxon>
    </lineage>
</organism>
<dbReference type="AlphaFoldDB" id="A0A1H9Z611"/>
<evidence type="ECO:0000313" key="3">
    <source>
        <dbReference type="Proteomes" id="UP000199800"/>
    </source>
</evidence>
<sequence>MKMSGIGGQAVMEGVMMKNQDKVAIAVRKPDGEIEIKQDTFRSLTQRNKFFGIPILRGMVTFVESLTAGMKALAYSSSFYEEDEVSPTKFETAFNRIFKEKADAVMMALAVLFSILLTIGLFVLVPFVGANFLDKLIESAVVLSICEGALRLALFIVYVLLISQMNDIKRVFMYHGAEHKTINCIEHGYELTVENVRIQSKEHKRCGTSFMVYVLFFSIVFFTCIQVENYFLKMVLRLLLIPVIAGVSYEFIRFAGKSNSKIMHILSRPGMWVQGLTTKEPDDAMIEVAIRSVDSVFDWKTFVEGFNGQTDEVKPKRRGFLEDDPVTEEDDLDEIYEEEQADEEMAVVTDSGGQQLFNDCGDIMPGFLEEEKDDVLDALDRYFERKEKK</sequence>
<dbReference type="RefSeq" id="WP_092475953.1">
    <property type="nucleotide sequence ID" value="NZ_FOHN01000003.1"/>
</dbReference>
<keyword evidence="3" id="KW-1185">Reference proteome</keyword>
<dbReference type="InterPro" id="IPR010787">
    <property type="entry name" value="DUF1385"/>
</dbReference>
<evidence type="ECO:0000256" key="1">
    <source>
        <dbReference type="SAM" id="Phobius"/>
    </source>
</evidence>
<dbReference type="STRING" id="29364.SAMN04487772_1039"/>
<protein>
    <submittedName>
        <fullName evidence="2">Uncharacterized conserved protein YqhQ</fullName>
    </submittedName>
</protein>
<gene>
    <name evidence="2" type="ORF">SAMN04487772_1039</name>
</gene>
<keyword evidence="1" id="KW-1133">Transmembrane helix</keyword>
<keyword evidence="1" id="KW-0812">Transmembrane</keyword>
<dbReference type="OrthoDB" id="9784805at2"/>
<reference evidence="2 3" key="1">
    <citation type="submission" date="2016-10" db="EMBL/GenBank/DDBJ databases">
        <authorList>
            <person name="de Groot N.N."/>
        </authorList>
    </citation>
    <scope>NUCLEOTIDE SEQUENCE [LARGE SCALE GENOMIC DNA]</scope>
    <source>
        <strain evidence="2 3">DSM 1801</strain>
    </source>
</reference>
<dbReference type="PANTHER" id="PTHR42867:SF1">
    <property type="entry name" value="MEMBRANE PROTEIN-RELATED"/>
    <property type="match status" value="1"/>
</dbReference>
<accession>A0A1H9Z611</accession>
<proteinExistence type="predicted"/>
<keyword evidence="1" id="KW-0472">Membrane</keyword>
<feature type="transmembrane region" description="Helical" evidence="1">
    <location>
        <begin position="210"/>
        <end position="228"/>
    </location>
</feature>
<feature type="transmembrane region" description="Helical" evidence="1">
    <location>
        <begin position="234"/>
        <end position="252"/>
    </location>
</feature>
<feature type="transmembrane region" description="Helical" evidence="1">
    <location>
        <begin position="140"/>
        <end position="161"/>
    </location>
</feature>
<dbReference type="Proteomes" id="UP000199800">
    <property type="component" value="Unassembled WGS sequence"/>
</dbReference>